<protein>
    <submittedName>
        <fullName evidence="3">Uncharacterized protein</fullName>
    </submittedName>
</protein>
<feature type="transmembrane region" description="Helical" evidence="2">
    <location>
        <begin position="93"/>
        <end position="113"/>
    </location>
</feature>
<sequence>MEHTQEILEDEGKIKENSKEMSEEAAQESDEEDRFVLDHSMQLRVVKYSSLACYAALLGGLLWCVALTMRPILQWRPPENTAVQMPWQVSQSYLLLGALLSLFFTVFLLALMVPRMIVTWITTIVIDYLITKSFGRSGDRQLVRTASDFAKEISWDTFKSVAREGNLIGIGIVFLCLLPWLFGTSTVLRSAFTNDGQ</sequence>
<gene>
    <name evidence="3" type="ORF">CSSPTR1EN2_LOCUS6530</name>
</gene>
<feature type="compositionally biased region" description="Basic and acidic residues" evidence="1">
    <location>
        <begin position="1"/>
        <end position="22"/>
    </location>
</feature>
<proteinExistence type="predicted"/>
<feature type="transmembrane region" description="Helical" evidence="2">
    <location>
        <begin position="167"/>
        <end position="188"/>
    </location>
</feature>
<feature type="region of interest" description="Disordered" evidence="1">
    <location>
        <begin position="1"/>
        <end position="32"/>
    </location>
</feature>
<keyword evidence="4" id="KW-1185">Reference proteome</keyword>
<name>A0ABP0TQT8_9BRYO</name>
<evidence type="ECO:0000256" key="1">
    <source>
        <dbReference type="SAM" id="MobiDB-lite"/>
    </source>
</evidence>
<keyword evidence="2" id="KW-1133">Transmembrane helix</keyword>
<keyword evidence="2" id="KW-0472">Membrane</keyword>
<feature type="compositionally biased region" description="Acidic residues" evidence="1">
    <location>
        <begin position="23"/>
        <end position="32"/>
    </location>
</feature>
<dbReference type="Proteomes" id="UP001497512">
    <property type="component" value="Chromosome 13"/>
</dbReference>
<accession>A0ABP0TQT8</accession>
<keyword evidence="2" id="KW-0812">Transmembrane</keyword>
<evidence type="ECO:0000313" key="3">
    <source>
        <dbReference type="EMBL" id="CAK9202684.1"/>
    </source>
</evidence>
<evidence type="ECO:0000313" key="4">
    <source>
        <dbReference type="Proteomes" id="UP001497512"/>
    </source>
</evidence>
<organism evidence="3 4">
    <name type="scientific">Sphagnum troendelagicum</name>
    <dbReference type="NCBI Taxonomy" id="128251"/>
    <lineage>
        <taxon>Eukaryota</taxon>
        <taxon>Viridiplantae</taxon>
        <taxon>Streptophyta</taxon>
        <taxon>Embryophyta</taxon>
        <taxon>Bryophyta</taxon>
        <taxon>Sphagnophytina</taxon>
        <taxon>Sphagnopsida</taxon>
        <taxon>Sphagnales</taxon>
        <taxon>Sphagnaceae</taxon>
        <taxon>Sphagnum</taxon>
    </lineage>
</organism>
<feature type="transmembrane region" description="Helical" evidence="2">
    <location>
        <begin position="51"/>
        <end position="73"/>
    </location>
</feature>
<reference evidence="3" key="1">
    <citation type="submission" date="2024-02" db="EMBL/GenBank/DDBJ databases">
        <authorList>
            <consortium name="ELIXIR-Norway"/>
            <consortium name="Elixir Norway"/>
        </authorList>
    </citation>
    <scope>NUCLEOTIDE SEQUENCE</scope>
</reference>
<dbReference type="EMBL" id="OZ019905">
    <property type="protein sequence ID" value="CAK9202684.1"/>
    <property type="molecule type" value="Genomic_DNA"/>
</dbReference>
<evidence type="ECO:0000256" key="2">
    <source>
        <dbReference type="SAM" id="Phobius"/>
    </source>
</evidence>